<evidence type="ECO:0000313" key="2">
    <source>
        <dbReference type="EMBL" id="KAJ7672933.1"/>
    </source>
</evidence>
<evidence type="ECO:0000313" key="3">
    <source>
        <dbReference type="Proteomes" id="UP001221757"/>
    </source>
</evidence>
<dbReference type="Pfam" id="PF08284">
    <property type="entry name" value="RVP_2"/>
    <property type="match status" value="1"/>
</dbReference>
<sequence>MSLVVDGVSVTSISYASSPRTALSPSFISKLPHGSLCPLLFTSAAPDIDSASFLLDCVCLETSSHDVVLGSDWASYFRESLIASGKYVSHGFDAWMFFSSRLIGTSTVVSSQTPATVDHTSRLSLGATSHTSPPVRSTTGRSVHSGNTETEMHSEIYSELRTRSVPSHVHYLSASQTPSFSLPLNSAPAPPHSSSSTLAVR</sequence>
<dbReference type="AlphaFoldDB" id="A0AAD7GB70"/>
<evidence type="ECO:0000256" key="1">
    <source>
        <dbReference type="SAM" id="MobiDB-lite"/>
    </source>
</evidence>
<comment type="caution">
    <text evidence="2">The sequence shown here is derived from an EMBL/GenBank/DDBJ whole genome shotgun (WGS) entry which is preliminary data.</text>
</comment>
<organism evidence="2 3">
    <name type="scientific">Mycena rosella</name>
    <name type="common">Pink bonnet</name>
    <name type="synonym">Agaricus rosellus</name>
    <dbReference type="NCBI Taxonomy" id="1033263"/>
    <lineage>
        <taxon>Eukaryota</taxon>
        <taxon>Fungi</taxon>
        <taxon>Dikarya</taxon>
        <taxon>Basidiomycota</taxon>
        <taxon>Agaricomycotina</taxon>
        <taxon>Agaricomycetes</taxon>
        <taxon>Agaricomycetidae</taxon>
        <taxon>Agaricales</taxon>
        <taxon>Marasmiineae</taxon>
        <taxon>Mycenaceae</taxon>
        <taxon>Mycena</taxon>
    </lineage>
</organism>
<gene>
    <name evidence="2" type="ORF">B0H17DRAFT_1335113</name>
</gene>
<feature type="region of interest" description="Disordered" evidence="1">
    <location>
        <begin position="119"/>
        <end position="154"/>
    </location>
</feature>
<proteinExistence type="predicted"/>
<keyword evidence="3" id="KW-1185">Reference proteome</keyword>
<dbReference type="EMBL" id="JARKIE010000164">
    <property type="protein sequence ID" value="KAJ7672933.1"/>
    <property type="molecule type" value="Genomic_DNA"/>
</dbReference>
<feature type="compositionally biased region" description="Polar residues" evidence="1">
    <location>
        <begin position="122"/>
        <end position="149"/>
    </location>
</feature>
<reference evidence="2" key="1">
    <citation type="submission" date="2023-03" db="EMBL/GenBank/DDBJ databases">
        <title>Massive genome expansion in bonnet fungi (Mycena s.s.) driven by repeated elements and novel gene families across ecological guilds.</title>
        <authorList>
            <consortium name="Lawrence Berkeley National Laboratory"/>
            <person name="Harder C.B."/>
            <person name="Miyauchi S."/>
            <person name="Viragh M."/>
            <person name="Kuo A."/>
            <person name="Thoen E."/>
            <person name="Andreopoulos B."/>
            <person name="Lu D."/>
            <person name="Skrede I."/>
            <person name="Drula E."/>
            <person name="Henrissat B."/>
            <person name="Morin E."/>
            <person name="Kohler A."/>
            <person name="Barry K."/>
            <person name="LaButti K."/>
            <person name="Morin E."/>
            <person name="Salamov A."/>
            <person name="Lipzen A."/>
            <person name="Mereny Z."/>
            <person name="Hegedus B."/>
            <person name="Baldrian P."/>
            <person name="Stursova M."/>
            <person name="Weitz H."/>
            <person name="Taylor A."/>
            <person name="Grigoriev I.V."/>
            <person name="Nagy L.G."/>
            <person name="Martin F."/>
            <person name="Kauserud H."/>
        </authorList>
    </citation>
    <scope>NUCLEOTIDE SEQUENCE</scope>
    <source>
        <strain evidence="2">CBHHK067</strain>
    </source>
</reference>
<dbReference type="Proteomes" id="UP001221757">
    <property type="component" value="Unassembled WGS sequence"/>
</dbReference>
<feature type="non-terminal residue" evidence="2">
    <location>
        <position position="1"/>
    </location>
</feature>
<accession>A0AAD7GB70</accession>
<name>A0AAD7GB70_MYCRO</name>
<protein>
    <submittedName>
        <fullName evidence="2">Uncharacterized protein</fullName>
    </submittedName>
</protein>